<feature type="domain" description="RRM" evidence="3">
    <location>
        <begin position="25"/>
        <end position="101"/>
    </location>
</feature>
<proteinExistence type="predicted"/>
<evidence type="ECO:0000256" key="2">
    <source>
        <dbReference type="PROSITE-ProRule" id="PRU00176"/>
    </source>
</evidence>
<gene>
    <name evidence="4" type="ORF">ZIOFF_063188</name>
</gene>
<dbReference type="SMART" id="SM00360">
    <property type="entry name" value="RRM"/>
    <property type="match status" value="1"/>
</dbReference>
<evidence type="ECO:0000259" key="3">
    <source>
        <dbReference type="PROSITE" id="PS50102"/>
    </source>
</evidence>
<dbReference type="EMBL" id="JACMSC010000017">
    <property type="protein sequence ID" value="KAG6479718.1"/>
    <property type="molecule type" value="Genomic_DNA"/>
</dbReference>
<dbReference type="PROSITE" id="PS50102">
    <property type="entry name" value="RRM"/>
    <property type="match status" value="1"/>
</dbReference>
<name>A0A8J5F1V5_ZINOF</name>
<dbReference type="GO" id="GO:0003723">
    <property type="term" value="F:RNA binding"/>
    <property type="evidence" value="ECO:0007669"/>
    <property type="project" value="UniProtKB-UniRule"/>
</dbReference>
<comment type="caution">
    <text evidence="4">The sequence shown here is derived from an EMBL/GenBank/DDBJ whole genome shotgun (WGS) entry which is preliminary data.</text>
</comment>
<dbReference type="InterPro" id="IPR035979">
    <property type="entry name" value="RBD_domain_sf"/>
</dbReference>
<reference evidence="4 5" key="1">
    <citation type="submission" date="2020-08" db="EMBL/GenBank/DDBJ databases">
        <title>Plant Genome Project.</title>
        <authorList>
            <person name="Zhang R.-G."/>
        </authorList>
    </citation>
    <scope>NUCLEOTIDE SEQUENCE [LARGE SCALE GENOMIC DNA]</scope>
    <source>
        <tissue evidence="4">Rhizome</tissue>
    </source>
</reference>
<keyword evidence="1 2" id="KW-0694">RNA-binding</keyword>
<evidence type="ECO:0000256" key="1">
    <source>
        <dbReference type="ARBA" id="ARBA00022884"/>
    </source>
</evidence>
<dbReference type="SUPFAM" id="SSF54928">
    <property type="entry name" value="RNA-binding domain, RBD"/>
    <property type="match status" value="1"/>
</dbReference>
<dbReference type="InterPro" id="IPR000504">
    <property type="entry name" value="RRM_dom"/>
</dbReference>
<dbReference type="Pfam" id="PF00076">
    <property type="entry name" value="RRM_1"/>
    <property type="match status" value="1"/>
</dbReference>
<dbReference type="AlphaFoldDB" id="A0A8J5F1V5"/>
<protein>
    <recommendedName>
        <fullName evidence="3">RRM domain-containing protein</fullName>
    </recommendedName>
</protein>
<evidence type="ECO:0000313" key="5">
    <source>
        <dbReference type="Proteomes" id="UP000734854"/>
    </source>
</evidence>
<sequence>MTACQLASAGPVPPPVPQVSDNTQRKIFVSNVGAELDPQKLLQFFSKYGEVEEGPLGLDKVTGKPKGFALFVYKTIDSVKKALEEHHKNFEGHILHCQKAIDGPKPNKPGFQFHGFGAQHGRLHHGAGRMFGPNLPTSDNPPFFSGVRSLLSSATSAGHLMAPASSGMGFKQSIQPAGAMASGLNPAFGQALTAWLATHGSGLGLTNIPGNFRSSGVVGTTGTLPNNSGHCLRSGGMVVVVLGRV</sequence>
<organism evidence="4 5">
    <name type="scientific">Zingiber officinale</name>
    <name type="common">Ginger</name>
    <name type="synonym">Amomum zingiber</name>
    <dbReference type="NCBI Taxonomy" id="94328"/>
    <lineage>
        <taxon>Eukaryota</taxon>
        <taxon>Viridiplantae</taxon>
        <taxon>Streptophyta</taxon>
        <taxon>Embryophyta</taxon>
        <taxon>Tracheophyta</taxon>
        <taxon>Spermatophyta</taxon>
        <taxon>Magnoliopsida</taxon>
        <taxon>Liliopsida</taxon>
        <taxon>Zingiberales</taxon>
        <taxon>Zingiberaceae</taxon>
        <taxon>Zingiber</taxon>
    </lineage>
</organism>
<dbReference type="InterPro" id="IPR012677">
    <property type="entry name" value="Nucleotide-bd_a/b_plait_sf"/>
</dbReference>
<dbReference type="PANTHER" id="PTHR10352">
    <property type="entry name" value="EUKARYOTIC TRANSLATION INITIATION FACTOR 3 SUBUNIT G"/>
    <property type="match status" value="1"/>
</dbReference>
<dbReference type="Gene3D" id="3.30.70.330">
    <property type="match status" value="1"/>
</dbReference>
<keyword evidence="5" id="KW-1185">Reference proteome</keyword>
<accession>A0A8J5F1V5</accession>
<evidence type="ECO:0000313" key="4">
    <source>
        <dbReference type="EMBL" id="KAG6479718.1"/>
    </source>
</evidence>
<dbReference type="Proteomes" id="UP000734854">
    <property type="component" value="Unassembled WGS sequence"/>
</dbReference>